<sequence length="615" mass="65374">MAYSPPPAHQSTYPPPQRNGSPAGTSAFHPPPAKRQRLSPVPGARQPYNTGNGTPTYHTPPSNISNGGNRNYGPGYPPPSIYSPSAYTSSPHSAFNTPQPHPYHYPQNQQGTWQSQPTTPASAVQRASAASPQQNSAMMPPPPRPNKEEKEEKVGVEDLGDALFGSGINLKDEEAALSRSYRDSFESSTLSGGNSFDLLTQSANAETRQEHLKKMLGNLADRFEQSDVDLEVAAKRQAAARAKAEREQHHLNNPFLLGNVLRLRVDGLAREAGVMVDVNGMYVKNRPEPATPSATVMMNGDKTEGVVLADSKLDHGVPFADVLTLISLAAGERLRGLLDEAHALARARRYGDHGRIPPDYASLAAIDDTADRTTELVKPEQPSDSAWDALPTSTPAPHSTHPSPSPLTLHLSSLLTRDRSLETARLARRAARASSTPLAPPTDSLLPDALLTAPADATPETKITKKEQLRQAKEEKKRNEETLSKSTNQTANMMALGKKGKKYAWMSGGAAGGSDALVNRFERTAAAASAGGSGTVTPKAEPTNGIGATGGVTGSAAAAVGGGVKDEGRKWGGWSEDGVQGRGIQDRDWVLVLERDGREGKALQKALLGLGKDGK</sequence>
<evidence type="ECO:0000259" key="10">
    <source>
        <dbReference type="Pfam" id="PF05236"/>
    </source>
</evidence>
<feature type="compositionally biased region" description="Low complexity" evidence="9">
    <location>
        <begin position="389"/>
        <end position="408"/>
    </location>
</feature>
<keyword evidence="4" id="KW-0805">Transcription regulation</keyword>
<feature type="region of interest" description="Disordered" evidence="9">
    <location>
        <begin position="1"/>
        <end position="154"/>
    </location>
</feature>
<feature type="region of interest" description="Disordered" evidence="9">
    <location>
        <begin position="528"/>
        <end position="550"/>
    </location>
</feature>
<organism evidence="11 12">
    <name type="scientific">Cryoendolithus antarcticus</name>
    <dbReference type="NCBI Taxonomy" id="1507870"/>
    <lineage>
        <taxon>Eukaryota</taxon>
        <taxon>Fungi</taxon>
        <taxon>Dikarya</taxon>
        <taxon>Ascomycota</taxon>
        <taxon>Pezizomycotina</taxon>
        <taxon>Dothideomycetes</taxon>
        <taxon>Dothideomycetidae</taxon>
        <taxon>Cladosporiales</taxon>
        <taxon>Cladosporiaceae</taxon>
        <taxon>Cryoendolithus</taxon>
    </lineage>
</organism>
<feature type="domain" description="Transcription initiation factor TFIID component TAF4 C-terminal" evidence="10">
    <location>
        <begin position="320"/>
        <end position="600"/>
    </location>
</feature>
<dbReference type="STRING" id="1507870.A0A1V8T329"/>
<keyword evidence="6" id="KW-0539">Nucleus</keyword>
<evidence type="ECO:0000256" key="9">
    <source>
        <dbReference type="SAM" id="MobiDB-lite"/>
    </source>
</evidence>
<evidence type="ECO:0000256" key="1">
    <source>
        <dbReference type="ARBA" id="ARBA00004123"/>
    </source>
</evidence>
<evidence type="ECO:0000256" key="5">
    <source>
        <dbReference type="ARBA" id="ARBA00023163"/>
    </source>
</evidence>
<evidence type="ECO:0000313" key="12">
    <source>
        <dbReference type="Proteomes" id="UP000192596"/>
    </source>
</evidence>
<feature type="compositionally biased region" description="Low complexity" evidence="9">
    <location>
        <begin position="82"/>
        <end position="91"/>
    </location>
</feature>
<feature type="compositionally biased region" description="Pro residues" evidence="9">
    <location>
        <begin position="1"/>
        <end position="17"/>
    </location>
</feature>
<feature type="compositionally biased region" description="Polar residues" evidence="9">
    <location>
        <begin position="128"/>
        <end position="137"/>
    </location>
</feature>
<evidence type="ECO:0000256" key="4">
    <source>
        <dbReference type="ARBA" id="ARBA00023015"/>
    </source>
</evidence>
<dbReference type="Pfam" id="PF05236">
    <property type="entry name" value="TAF4"/>
    <property type="match status" value="1"/>
</dbReference>
<name>A0A1V8T329_9PEZI</name>
<evidence type="ECO:0000256" key="7">
    <source>
        <dbReference type="ARBA" id="ARBA00025346"/>
    </source>
</evidence>
<reference evidence="12" key="1">
    <citation type="submission" date="2017-03" db="EMBL/GenBank/DDBJ databases">
        <title>Genomes of endolithic fungi from Antarctica.</title>
        <authorList>
            <person name="Coleine C."/>
            <person name="Masonjones S."/>
            <person name="Stajich J.E."/>
        </authorList>
    </citation>
    <scope>NUCLEOTIDE SEQUENCE [LARGE SCALE GENOMIC DNA]</scope>
    <source>
        <strain evidence="12">CCFEE 5527</strain>
    </source>
</reference>
<comment type="caution">
    <text evidence="11">The sequence shown here is derived from an EMBL/GenBank/DDBJ whole genome shotgun (WGS) entry which is preliminary data.</text>
</comment>
<evidence type="ECO:0000313" key="11">
    <source>
        <dbReference type="EMBL" id="OQO05823.1"/>
    </source>
</evidence>
<feature type="region of interest" description="Disordered" evidence="9">
    <location>
        <begin position="426"/>
        <end position="447"/>
    </location>
</feature>
<dbReference type="EMBL" id="NAJO01000018">
    <property type="protein sequence ID" value="OQO05823.1"/>
    <property type="molecule type" value="Genomic_DNA"/>
</dbReference>
<feature type="compositionally biased region" description="Basic and acidic residues" evidence="9">
    <location>
        <begin position="472"/>
        <end position="483"/>
    </location>
</feature>
<feature type="region of interest" description="Disordered" evidence="9">
    <location>
        <begin position="374"/>
        <end position="408"/>
    </location>
</feature>
<gene>
    <name evidence="11" type="ORF">B0A48_09918</name>
</gene>
<comment type="subcellular location">
    <subcellularLocation>
        <location evidence="1">Nucleus</location>
    </subcellularLocation>
</comment>
<dbReference type="Proteomes" id="UP000192596">
    <property type="component" value="Unassembled WGS sequence"/>
</dbReference>
<feature type="region of interest" description="Disordered" evidence="9">
    <location>
        <begin position="472"/>
        <end position="491"/>
    </location>
</feature>
<accession>A0A1V8T329</accession>
<dbReference type="AlphaFoldDB" id="A0A1V8T329"/>
<dbReference type="GO" id="GO:0005669">
    <property type="term" value="C:transcription factor TFIID complex"/>
    <property type="evidence" value="ECO:0007669"/>
    <property type="project" value="InterPro"/>
</dbReference>
<keyword evidence="12" id="KW-1185">Reference proteome</keyword>
<feature type="compositionally biased region" description="Polar residues" evidence="9">
    <location>
        <begin position="111"/>
        <end position="122"/>
    </location>
</feature>
<dbReference type="OrthoDB" id="21060at2759"/>
<protein>
    <recommendedName>
        <fullName evidence="3">Transcription initiation factor TFIID subunit 4</fullName>
    </recommendedName>
    <alternativeName>
        <fullName evidence="8">TBP-associated factor 4</fullName>
    </alternativeName>
</protein>
<dbReference type="InterPro" id="IPR007900">
    <property type="entry name" value="TAF4_C"/>
</dbReference>
<keyword evidence="5" id="KW-0804">Transcription</keyword>
<feature type="compositionally biased region" description="Basic and acidic residues" evidence="9">
    <location>
        <begin position="145"/>
        <end position="154"/>
    </location>
</feature>
<dbReference type="InParanoid" id="A0A1V8T329"/>
<evidence type="ECO:0000256" key="2">
    <source>
        <dbReference type="ARBA" id="ARBA00006178"/>
    </source>
</evidence>
<feature type="compositionally biased region" description="Polar residues" evidence="9">
    <location>
        <begin position="47"/>
        <end position="65"/>
    </location>
</feature>
<evidence type="ECO:0000256" key="8">
    <source>
        <dbReference type="ARBA" id="ARBA00031747"/>
    </source>
</evidence>
<evidence type="ECO:0000256" key="6">
    <source>
        <dbReference type="ARBA" id="ARBA00023242"/>
    </source>
</evidence>
<dbReference type="GO" id="GO:0006352">
    <property type="term" value="P:DNA-templated transcription initiation"/>
    <property type="evidence" value="ECO:0007669"/>
    <property type="project" value="InterPro"/>
</dbReference>
<proteinExistence type="inferred from homology"/>
<evidence type="ECO:0000256" key="3">
    <source>
        <dbReference type="ARBA" id="ARBA00017306"/>
    </source>
</evidence>
<comment type="similarity">
    <text evidence="2">Belongs to the TAF4 family.</text>
</comment>
<comment type="function">
    <text evidence="7">Functions as a component of the DNA-binding general transcription factor complex TFIID. Binding of TFIID to a promoter (with or without TATA element) is the initial step in pre-initiation complex (PIC) formation. TFIID plays a key role in the regulation of gene expression by RNA polymerase II through different activities such as transcription activator interaction, core promoter recognition and selectivity, TFIIA and TFIIB interaction, chromatin modification (histone acetylation by TAF1), facilitation of DNA opening and initiation of transcription.</text>
</comment>
<feature type="compositionally biased region" description="Low complexity" evidence="9">
    <location>
        <begin position="432"/>
        <end position="447"/>
    </location>
</feature>